<dbReference type="AlphaFoldDB" id="A0A016RT96"/>
<evidence type="ECO:0000313" key="1">
    <source>
        <dbReference type="EMBL" id="EYB81214.1"/>
    </source>
</evidence>
<organism evidence="1 2">
    <name type="scientific">Ancylostoma ceylanicum</name>
    <dbReference type="NCBI Taxonomy" id="53326"/>
    <lineage>
        <taxon>Eukaryota</taxon>
        <taxon>Metazoa</taxon>
        <taxon>Ecdysozoa</taxon>
        <taxon>Nematoda</taxon>
        <taxon>Chromadorea</taxon>
        <taxon>Rhabditida</taxon>
        <taxon>Rhabditina</taxon>
        <taxon>Rhabditomorpha</taxon>
        <taxon>Strongyloidea</taxon>
        <taxon>Ancylostomatidae</taxon>
        <taxon>Ancylostomatinae</taxon>
        <taxon>Ancylostoma</taxon>
    </lineage>
</organism>
<comment type="caution">
    <text evidence="1">The sequence shown here is derived from an EMBL/GenBank/DDBJ whole genome shotgun (WGS) entry which is preliminary data.</text>
</comment>
<keyword evidence="2" id="KW-1185">Reference proteome</keyword>
<protein>
    <submittedName>
        <fullName evidence="1">Uncharacterized protein</fullName>
    </submittedName>
</protein>
<accession>A0A016RT96</accession>
<proteinExistence type="predicted"/>
<dbReference type="EMBL" id="JARK01001725">
    <property type="protein sequence ID" value="EYB81214.1"/>
    <property type="molecule type" value="Genomic_DNA"/>
</dbReference>
<evidence type="ECO:0000313" key="2">
    <source>
        <dbReference type="Proteomes" id="UP000024635"/>
    </source>
</evidence>
<sequence length="108" mass="12083">MVPSEPVQTRSEFTSEKNTMVAVHRNSHSVILHASRGGGNCWKCSLKCTEIMAGYEGRLVAMQPNVHITEIKLVEGAWFPCIPLLTRNSGIFRLVSMQPNVHTTENKF</sequence>
<reference evidence="2" key="1">
    <citation type="journal article" date="2015" name="Nat. Genet.">
        <title>The genome and transcriptome of the zoonotic hookworm Ancylostoma ceylanicum identify infection-specific gene families.</title>
        <authorList>
            <person name="Schwarz E.M."/>
            <person name="Hu Y."/>
            <person name="Antoshechkin I."/>
            <person name="Miller M.M."/>
            <person name="Sternberg P.W."/>
            <person name="Aroian R.V."/>
        </authorList>
    </citation>
    <scope>NUCLEOTIDE SEQUENCE</scope>
    <source>
        <strain evidence="2">HY135</strain>
    </source>
</reference>
<dbReference type="Proteomes" id="UP000024635">
    <property type="component" value="Unassembled WGS sequence"/>
</dbReference>
<name>A0A016RT96_9BILA</name>
<gene>
    <name evidence="1" type="primary">Acey_s0389.g518</name>
    <name evidence="1" type="ORF">Y032_0389g518</name>
</gene>